<sequence>MIRALRQTDAYWPLILNEDVLRFLDLTDGLLDESIESLEYKLYLIKITILQKIHENCTRYIQNYQYKLEQKNRLFEFELQI</sequence>
<dbReference type="EMBL" id="MN740138">
    <property type="protein sequence ID" value="QHT89290.1"/>
    <property type="molecule type" value="Genomic_DNA"/>
</dbReference>
<name>A0A6C0I9L6_9ZZZZ</name>
<protein>
    <submittedName>
        <fullName evidence="1">Uncharacterized protein</fullName>
    </submittedName>
</protein>
<evidence type="ECO:0000313" key="1">
    <source>
        <dbReference type="EMBL" id="QHT89290.1"/>
    </source>
</evidence>
<reference evidence="1" key="1">
    <citation type="journal article" date="2020" name="Nature">
        <title>Giant virus diversity and host interactions through global metagenomics.</title>
        <authorList>
            <person name="Schulz F."/>
            <person name="Roux S."/>
            <person name="Paez-Espino D."/>
            <person name="Jungbluth S."/>
            <person name="Walsh D.A."/>
            <person name="Denef V.J."/>
            <person name="McMahon K.D."/>
            <person name="Konstantinidis K.T."/>
            <person name="Eloe-Fadrosh E.A."/>
            <person name="Kyrpides N.C."/>
            <person name="Woyke T."/>
        </authorList>
    </citation>
    <scope>NUCLEOTIDE SEQUENCE</scope>
    <source>
        <strain evidence="1">GVMAG-M-3300023184-53</strain>
    </source>
</reference>
<accession>A0A6C0I9L6</accession>
<dbReference type="AlphaFoldDB" id="A0A6C0I9L6"/>
<organism evidence="1">
    <name type="scientific">viral metagenome</name>
    <dbReference type="NCBI Taxonomy" id="1070528"/>
    <lineage>
        <taxon>unclassified sequences</taxon>
        <taxon>metagenomes</taxon>
        <taxon>organismal metagenomes</taxon>
    </lineage>
</organism>
<proteinExistence type="predicted"/>